<evidence type="ECO:0000313" key="10">
    <source>
        <dbReference type="Proteomes" id="UP001314205"/>
    </source>
</evidence>
<comment type="subcellular location">
    <subcellularLocation>
        <location evidence="1">Membrane</location>
        <topology evidence="1">Multi-pass membrane protein</topology>
    </subcellularLocation>
</comment>
<dbReference type="Gene3D" id="1.20.1080.10">
    <property type="entry name" value="Glycerol uptake facilitator protein"/>
    <property type="match status" value="1"/>
</dbReference>
<keyword evidence="3 7" id="KW-0813">Transport</keyword>
<reference evidence="9 10" key="1">
    <citation type="submission" date="2023-11" db="EMBL/GenBank/DDBJ databases">
        <authorList>
            <person name="Hedman E."/>
            <person name="Englund M."/>
            <person name="Stromberg M."/>
            <person name="Nyberg Akerstrom W."/>
            <person name="Nylinder S."/>
            <person name="Jareborg N."/>
            <person name="Kallberg Y."/>
            <person name="Kronander E."/>
        </authorList>
    </citation>
    <scope>NUCLEOTIDE SEQUENCE [LARGE SCALE GENOMIC DNA]</scope>
</reference>
<dbReference type="InterPro" id="IPR022357">
    <property type="entry name" value="MIP_CS"/>
</dbReference>
<accession>A0AAV1LV70</accession>
<dbReference type="InterPro" id="IPR000425">
    <property type="entry name" value="MIP"/>
</dbReference>
<dbReference type="GO" id="GO:0015267">
    <property type="term" value="F:channel activity"/>
    <property type="evidence" value="ECO:0007669"/>
    <property type="project" value="InterPro"/>
</dbReference>
<dbReference type="Proteomes" id="UP001314205">
    <property type="component" value="Unassembled WGS sequence"/>
</dbReference>
<comment type="caution">
    <text evidence="9">The sequence shown here is derived from an EMBL/GenBank/DDBJ whole genome shotgun (WGS) entry which is preliminary data.</text>
</comment>
<feature type="transmembrane region" description="Helical" evidence="8">
    <location>
        <begin position="193"/>
        <end position="210"/>
    </location>
</feature>
<dbReference type="GO" id="GO:0005886">
    <property type="term" value="C:plasma membrane"/>
    <property type="evidence" value="ECO:0007669"/>
    <property type="project" value="TreeGrafter"/>
</dbReference>
<feature type="transmembrane region" description="Helical" evidence="8">
    <location>
        <begin position="41"/>
        <end position="63"/>
    </location>
</feature>
<dbReference type="SUPFAM" id="SSF81338">
    <property type="entry name" value="Aquaporin-like"/>
    <property type="match status" value="1"/>
</dbReference>
<evidence type="ECO:0000256" key="2">
    <source>
        <dbReference type="ARBA" id="ARBA00006175"/>
    </source>
</evidence>
<dbReference type="InterPro" id="IPR023271">
    <property type="entry name" value="Aquaporin-like"/>
</dbReference>
<evidence type="ECO:0000256" key="1">
    <source>
        <dbReference type="ARBA" id="ARBA00004141"/>
    </source>
</evidence>
<evidence type="ECO:0000256" key="3">
    <source>
        <dbReference type="ARBA" id="ARBA00022448"/>
    </source>
</evidence>
<evidence type="ECO:0000256" key="7">
    <source>
        <dbReference type="RuleBase" id="RU000477"/>
    </source>
</evidence>
<keyword evidence="4 7" id="KW-0812">Transmembrane</keyword>
<evidence type="ECO:0000256" key="8">
    <source>
        <dbReference type="SAM" id="Phobius"/>
    </source>
</evidence>
<feature type="transmembrane region" description="Helical" evidence="8">
    <location>
        <begin position="231"/>
        <end position="250"/>
    </location>
</feature>
<dbReference type="PRINTS" id="PR00783">
    <property type="entry name" value="MINTRINSICP"/>
</dbReference>
<keyword evidence="5 8" id="KW-1133">Transmembrane helix</keyword>
<dbReference type="AlphaFoldDB" id="A0AAV1LV70"/>
<evidence type="ECO:0000256" key="6">
    <source>
        <dbReference type="ARBA" id="ARBA00023136"/>
    </source>
</evidence>
<gene>
    <name evidence="9" type="ORF">PARMNEM_LOCUS17723</name>
</gene>
<protein>
    <submittedName>
        <fullName evidence="9">Uncharacterized protein</fullName>
    </submittedName>
</protein>
<organism evidence="9 10">
    <name type="scientific">Parnassius mnemosyne</name>
    <name type="common">clouded apollo</name>
    <dbReference type="NCBI Taxonomy" id="213953"/>
    <lineage>
        <taxon>Eukaryota</taxon>
        <taxon>Metazoa</taxon>
        <taxon>Ecdysozoa</taxon>
        <taxon>Arthropoda</taxon>
        <taxon>Hexapoda</taxon>
        <taxon>Insecta</taxon>
        <taxon>Pterygota</taxon>
        <taxon>Neoptera</taxon>
        <taxon>Endopterygota</taxon>
        <taxon>Lepidoptera</taxon>
        <taxon>Glossata</taxon>
        <taxon>Ditrysia</taxon>
        <taxon>Papilionoidea</taxon>
        <taxon>Papilionidae</taxon>
        <taxon>Parnassiinae</taxon>
        <taxon>Parnassini</taxon>
        <taxon>Parnassius</taxon>
        <taxon>Driopa</taxon>
    </lineage>
</organism>
<feature type="transmembrane region" description="Helical" evidence="8">
    <location>
        <begin position="69"/>
        <end position="87"/>
    </location>
</feature>
<dbReference type="EMBL" id="CAVLGL010000104">
    <property type="protein sequence ID" value="CAK1598770.1"/>
    <property type="molecule type" value="Genomic_DNA"/>
</dbReference>
<dbReference type="PANTHER" id="PTHR19139:SF270">
    <property type="entry name" value="ENTOMOGLYCEROPORIN 1-RELATED"/>
    <property type="match status" value="1"/>
</dbReference>
<proteinExistence type="inferred from homology"/>
<name>A0AAV1LV70_9NEOP</name>
<evidence type="ECO:0000256" key="5">
    <source>
        <dbReference type="ARBA" id="ARBA00022989"/>
    </source>
</evidence>
<evidence type="ECO:0000256" key="4">
    <source>
        <dbReference type="ARBA" id="ARBA00022692"/>
    </source>
</evidence>
<keyword evidence="10" id="KW-1185">Reference proteome</keyword>
<evidence type="ECO:0000313" key="9">
    <source>
        <dbReference type="EMBL" id="CAK1598770.1"/>
    </source>
</evidence>
<sequence>MTIVPGNHIVNVIESVSVKESMKISKTKKIINFSIPWKAELAEFISTLLLVLLGCMSCVPISSLAHLPLLYGPLGFGLIILFNIQAFGHISGAHMNPAVTLAALLWGKISIATGIAYILAQCAGSIAGYGILVAISPVDLITDGICTTQPHVQLTMLQALGVEVVLTAALNFLNCSVWDPVNKDSLESVSLKIGFTIAGLSIAGGPYTGASMNPARSLGPAVWTSTWNAHWVYWVGPLLGGSLSAIFYKYTWLKENSNEI</sequence>
<feature type="transmembrane region" description="Helical" evidence="8">
    <location>
        <begin position="154"/>
        <end position="173"/>
    </location>
</feature>
<dbReference type="PANTHER" id="PTHR19139">
    <property type="entry name" value="AQUAPORIN TRANSPORTER"/>
    <property type="match status" value="1"/>
</dbReference>
<dbReference type="Pfam" id="PF00230">
    <property type="entry name" value="MIP"/>
    <property type="match status" value="1"/>
</dbReference>
<keyword evidence="6 8" id="KW-0472">Membrane</keyword>
<dbReference type="PROSITE" id="PS00221">
    <property type="entry name" value="MIP"/>
    <property type="match status" value="1"/>
</dbReference>
<dbReference type="InterPro" id="IPR034294">
    <property type="entry name" value="Aquaporin_transptr"/>
</dbReference>
<dbReference type="CDD" id="cd00333">
    <property type="entry name" value="MIP"/>
    <property type="match status" value="1"/>
</dbReference>
<comment type="similarity">
    <text evidence="2 7">Belongs to the MIP/aquaporin (TC 1.A.8) family.</text>
</comment>